<protein>
    <submittedName>
        <fullName evidence="1">Uncharacterized protein</fullName>
    </submittedName>
</protein>
<dbReference type="AlphaFoldDB" id="A0A2A7B3M7"/>
<gene>
    <name evidence="1" type="ORF">CHR60_13405</name>
</gene>
<reference evidence="1 2" key="1">
    <citation type="journal article" date="2017" name="Front. Microbiol.">
        <title>New Insights into the Diversity of the Genus Faecalibacterium.</title>
        <authorList>
            <person name="Benevides L."/>
            <person name="Burman S."/>
            <person name="Martin R."/>
            <person name="Robert V."/>
            <person name="Thomas M."/>
            <person name="Miquel S."/>
            <person name="Chain F."/>
            <person name="Sokol H."/>
            <person name="Bermudez-Humaran L.G."/>
            <person name="Morrison M."/>
            <person name="Langella P."/>
            <person name="Azevedo V.A."/>
            <person name="Chatel J.M."/>
            <person name="Soares S."/>
        </authorList>
    </citation>
    <scope>NUCLEOTIDE SEQUENCE [LARGE SCALE GENOMIC DNA]</scope>
    <source>
        <strain evidence="1 2">AHMP21</strain>
    </source>
</reference>
<name>A0A2A7B3M7_9FIRM</name>
<evidence type="ECO:0000313" key="2">
    <source>
        <dbReference type="Proteomes" id="UP000220904"/>
    </source>
</evidence>
<evidence type="ECO:0000313" key="1">
    <source>
        <dbReference type="EMBL" id="PDX86003.1"/>
    </source>
</evidence>
<proteinExistence type="predicted"/>
<dbReference type="Proteomes" id="UP000220904">
    <property type="component" value="Unassembled WGS sequence"/>
</dbReference>
<dbReference type="EMBL" id="NOUV01000019">
    <property type="protein sequence ID" value="PDX86003.1"/>
    <property type="molecule type" value="Genomic_DNA"/>
</dbReference>
<accession>A0A2A7B3M7</accession>
<sequence length="266" mass="30341">MVRVLYCMKIASPRWAKSLSDGTAWFGSVESYIQKAQKDHNDEQGDEFEGIFARVWRFSDVLIGYMKKFGDELEIIPDGEYCLLRRKSVRKACIFCMYGLTSNDFKPVSKPYYKDGVEVCDFEHSVNQKMFDGFLGSNEKAASVCASAGHLRDAISKGATIAGYSIKRQELKYDLDFTQVFEIKGIEPGSPYEELFHKRKRFSYQHEIRSLISNGSCPPKEDGIPIQYEKLGKDSLFYDESSDNGMIIRMTASFKMSNNDSSEKQV</sequence>
<organism evidence="1 2">
    <name type="scientific">Faecalibacterium prausnitzii</name>
    <dbReference type="NCBI Taxonomy" id="853"/>
    <lineage>
        <taxon>Bacteria</taxon>
        <taxon>Bacillati</taxon>
        <taxon>Bacillota</taxon>
        <taxon>Clostridia</taxon>
        <taxon>Eubacteriales</taxon>
        <taxon>Oscillospiraceae</taxon>
        <taxon>Faecalibacterium</taxon>
    </lineage>
</organism>
<dbReference type="RefSeq" id="WP_097793443.1">
    <property type="nucleotide sequence ID" value="NZ_NOUV01000019.1"/>
</dbReference>
<dbReference type="OrthoDB" id="3035396at2"/>
<comment type="caution">
    <text evidence="1">The sequence shown here is derived from an EMBL/GenBank/DDBJ whole genome shotgun (WGS) entry which is preliminary data.</text>
</comment>